<proteinExistence type="predicted"/>
<feature type="domain" description="HTH luxR-type" evidence="4">
    <location>
        <begin position="133"/>
        <end position="198"/>
    </location>
</feature>
<evidence type="ECO:0000313" key="5">
    <source>
        <dbReference type="EMBL" id="GAA1689515.1"/>
    </source>
</evidence>
<protein>
    <recommendedName>
        <fullName evidence="4">HTH luxR-type domain-containing protein</fullName>
    </recommendedName>
</protein>
<evidence type="ECO:0000256" key="1">
    <source>
        <dbReference type="ARBA" id="ARBA00023015"/>
    </source>
</evidence>
<dbReference type="PANTHER" id="PTHR44688:SF16">
    <property type="entry name" value="DNA-BINDING TRANSCRIPTIONAL ACTIVATOR DEVR_DOSR"/>
    <property type="match status" value="1"/>
</dbReference>
<dbReference type="CDD" id="cd06170">
    <property type="entry name" value="LuxR_C_like"/>
    <property type="match status" value="1"/>
</dbReference>
<evidence type="ECO:0000313" key="6">
    <source>
        <dbReference type="Proteomes" id="UP001500618"/>
    </source>
</evidence>
<keyword evidence="2" id="KW-0238">DNA-binding</keyword>
<dbReference type="SUPFAM" id="SSF46894">
    <property type="entry name" value="C-terminal effector domain of the bipartite response regulators"/>
    <property type="match status" value="1"/>
</dbReference>
<dbReference type="Proteomes" id="UP001500618">
    <property type="component" value="Unassembled WGS sequence"/>
</dbReference>
<dbReference type="PANTHER" id="PTHR44688">
    <property type="entry name" value="DNA-BINDING TRANSCRIPTIONAL ACTIVATOR DEVR_DOSR"/>
    <property type="match status" value="1"/>
</dbReference>
<comment type="caution">
    <text evidence="5">The sequence shown here is derived from an EMBL/GenBank/DDBJ whole genome shotgun (WGS) entry which is preliminary data.</text>
</comment>
<evidence type="ECO:0000256" key="2">
    <source>
        <dbReference type="ARBA" id="ARBA00023125"/>
    </source>
</evidence>
<dbReference type="SMART" id="SM00421">
    <property type="entry name" value="HTH_LUXR"/>
    <property type="match status" value="1"/>
</dbReference>
<name>A0ABN2HKI9_9ACTN</name>
<sequence length="199" mass="21764">MTALPSTTRTCTEQASGFPYVAKGASCDPANRLTDGHCGQVMAALEQRIEGLTACVRGNRARARHLLDAAATALQRAGASVLAAQTRLEWAELADPADPEVRRAIAGCLEIFDHAGLSSWTERARAAMPRTTRQRWLEPLSRREAEVAELVSRGHSNRRIAHQLSISERTVEARLHSAYTRLDLASRVSLAAWVIARQT</sequence>
<dbReference type="InterPro" id="IPR016032">
    <property type="entry name" value="Sig_transdc_resp-reg_C-effctor"/>
</dbReference>
<dbReference type="EMBL" id="BAAANY010000017">
    <property type="protein sequence ID" value="GAA1689515.1"/>
    <property type="molecule type" value="Genomic_DNA"/>
</dbReference>
<dbReference type="InterPro" id="IPR036388">
    <property type="entry name" value="WH-like_DNA-bd_sf"/>
</dbReference>
<keyword evidence="1" id="KW-0805">Transcription regulation</keyword>
<evidence type="ECO:0000256" key="3">
    <source>
        <dbReference type="ARBA" id="ARBA00023163"/>
    </source>
</evidence>
<evidence type="ECO:0000259" key="4">
    <source>
        <dbReference type="PROSITE" id="PS50043"/>
    </source>
</evidence>
<dbReference type="PRINTS" id="PR00038">
    <property type="entry name" value="HTHLUXR"/>
</dbReference>
<keyword evidence="3" id="KW-0804">Transcription</keyword>
<dbReference type="Gene3D" id="1.10.10.10">
    <property type="entry name" value="Winged helix-like DNA-binding domain superfamily/Winged helix DNA-binding domain"/>
    <property type="match status" value="1"/>
</dbReference>
<dbReference type="Pfam" id="PF00196">
    <property type="entry name" value="GerE"/>
    <property type="match status" value="1"/>
</dbReference>
<dbReference type="InterPro" id="IPR000792">
    <property type="entry name" value="Tscrpt_reg_LuxR_C"/>
</dbReference>
<organism evidence="5 6">
    <name type="scientific">Fodinicola feengrottensis</name>
    <dbReference type="NCBI Taxonomy" id="435914"/>
    <lineage>
        <taxon>Bacteria</taxon>
        <taxon>Bacillati</taxon>
        <taxon>Actinomycetota</taxon>
        <taxon>Actinomycetes</taxon>
        <taxon>Mycobacteriales</taxon>
        <taxon>Fodinicola</taxon>
    </lineage>
</organism>
<dbReference type="PROSITE" id="PS50043">
    <property type="entry name" value="HTH_LUXR_2"/>
    <property type="match status" value="1"/>
</dbReference>
<accession>A0ABN2HKI9</accession>
<gene>
    <name evidence="5" type="ORF">GCM10009765_43590</name>
</gene>
<keyword evidence="6" id="KW-1185">Reference proteome</keyword>
<reference evidence="5 6" key="1">
    <citation type="journal article" date="2019" name="Int. J. Syst. Evol. Microbiol.">
        <title>The Global Catalogue of Microorganisms (GCM) 10K type strain sequencing project: providing services to taxonomists for standard genome sequencing and annotation.</title>
        <authorList>
            <consortium name="The Broad Institute Genomics Platform"/>
            <consortium name="The Broad Institute Genome Sequencing Center for Infectious Disease"/>
            <person name="Wu L."/>
            <person name="Ma J."/>
        </authorList>
    </citation>
    <scope>NUCLEOTIDE SEQUENCE [LARGE SCALE GENOMIC DNA]</scope>
    <source>
        <strain evidence="5 6">JCM 14718</strain>
    </source>
</reference>
<dbReference type="RefSeq" id="WP_163570014.1">
    <property type="nucleotide sequence ID" value="NZ_BAAANY010000017.1"/>
</dbReference>
<dbReference type="PROSITE" id="PS00622">
    <property type="entry name" value="HTH_LUXR_1"/>
    <property type="match status" value="1"/>
</dbReference>